<reference evidence="1" key="1">
    <citation type="submission" date="2022-06" db="EMBL/GenBank/DDBJ databases">
        <title>Uncovering the hologenomic basis of an extraordinary plant invasion.</title>
        <authorList>
            <person name="Bieker V.C."/>
            <person name="Martin M.D."/>
            <person name="Gilbert T."/>
            <person name="Hodgins K."/>
            <person name="Battlay P."/>
            <person name="Petersen B."/>
            <person name="Wilson J."/>
        </authorList>
    </citation>
    <scope>NUCLEOTIDE SEQUENCE</scope>
    <source>
        <strain evidence="1">AA19_3_7</strain>
        <tissue evidence="1">Leaf</tissue>
    </source>
</reference>
<comment type="caution">
    <text evidence="1">The sequence shown here is derived from an EMBL/GenBank/DDBJ whole genome shotgun (WGS) entry which is preliminary data.</text>
</comment>
<evidence type="ECO:0000313" key="1">
    <source>
        <dbReference type="EMBL" id="KAI7749343.1"/>
    </source>
</evidence>
<name>A0AAD5CVY9_AMBAR</name>
<proteinExistence type="predicted"/>
<gene>
    <name evidence="1" type="ORF">M8C21_006621</name>
</gene>
<dbReference type="Proteomes" id="UP001206925">
    <property type="component" value="Unassembled WGS sequence"/>
</dbReference>
<organism evidence="1 2">
    <name type="scientific">Ambrosia artemisiifolia</name>
    <name type="common">Common ragweed</name>
    <dbReference type="NCBI Taxonomy" id="4212"/>
    <lineage>
        <taxon>Eukaryota</taxon>
        <taxon>Viridiplantae</taxon>
        <taxon>Streptophyta</taxon>
        <taxon>Embryophyta</taxon>
        <taxon>Tracheophyta</taxon>
        <taxon>Spermatophyta</taxon>
        <taxon>Magnoliopsida</taxon>
        <taxon>eudicotyledons</taxon>
        <taxon>Gunneridae</taxon>
        <taxon>Pentapetalae</taxon>
        <taxon>asterids</taxon>
        <taxon>campanulids</taxon>
        <taxon>Asterales</taxon>
        <taxon>Asteraceae</taxon>
        <taxon>Asteroideae</taxon>
        <taxon>Heliantheae alliance</taxon>
        <taxon>Heliantheae</taxon>
        <taxon>Ambrosia</taxon>
    </lineage>
</organism>
<sequence>MRCKCIANRASPMASITIRTLLLYITNENWQVVSLKEARDFSNDKKVSCMVAAEKDIELQL</sequence>
<accession>A0AAD5CVY9</accession>
<dbReference type="AlphaFoldDB" id="A0AAD5CVY9"/>
<dbReference type="EMBL" id="JAMZMK010006385">
    <property type="protein sequence ID" value="KAI7749343.1"/>
    <property type="molecule type" value="Genomic_DNA"/>
</dbReference>
<keyword evidence="2" id="KW-1185">Reference proteome</keyword>
<evidence type="ECO:0000313" key="2">
    <source>
        <dbReference type="Proteomes" id="UP001206925"/>
    </source>
</evidence>
<protein>
    <submittedName>
        <fullName evidence="1">Uncharacterized protein</fullName>
    </submittedName>
</protein>